<feature type="region of interest" description="Disordered" evidence="5">
    <location>
        <begin position="475"/>
        <end position="501"/>
    </location>
</feature>
<dbReference type="GeneID" id="113049513"/>
<feature type="coiled-coil region" evidence="4">
    <location>
        <begin position="2777"/>
        <end position="2804"/>
    </location>
</feature>
<keyword evidence="4" id="KW-0175">Coiled coil</keyword>
<evidence type="ECO:0000259" key="9">
    <source>
        <dbReference type="Pfam" id="PF25037"/>
    </source>
</evidence>
<comment type="similarity">
    <text evidence="1">Belongs to the VPS13 family.</text>
</comment>
<dbReference type="Pfam" id="PF25037">
    <property type="entry name" value="VPS13_C"/>
    <property type="match status" value="1"/>
</dbReference>
<reference evidence="11" key="1">
    <citation type="submission" date="2025-08" db="UniProtKB">
        <authorList>
            <consortium name="RefSeq"/>
        </authorList>
    </citation>
    <scope>IDENTIFICATION</scope>
    <source>
        <strain evidence="11">Wakin</strain>
        <tissue evidence="11">Muscle</tissue>
    </source>
</reference>
<accession>A0A6P6K5U4</accession>
<keyword evidence="10" id="KW-1185">Reference proteome</keyword>
<name>A0A6P6K5U4_CARAU</name>
<evidence type="ECO:0000259" key="6">
    <source>
        <dbReference type="Pfam" id="PF12624"/>
    </source>
</evidence>
<evidence type="ECO:0000313" key="10">
    <source>
        <dbReference type="Proteomes" id="UP000515129"/>
    </source>
</evidence>
<sequence>MVFESLVSDLLNRFIGDYVENLDKSQLKIGIWGGNVVLENLRVKENALSEFDVPFKVKAGQIGKLTLKIPWKNLYNEAVVATLDGLYLLVVPGATMKYDPVKEEHYQQEAKQKELQRIEETLQLVARRGSQTGEFVFNLESYVCKNPPLDKGHKLKKRKKPFRRSKKYEHKAEKHQEEKKDTFAEKLATQVIKNLQVKITSIHVRYEDDVSDPQRPFAIGMTLSELSLQTADENWKPCILNEAAKIIYKLGRLECFCAYWNVNSPIFYRGSWGEIVDKLKVGVSTKNEELQGYQYIFKPIFASARMCINPSAEVELKSPKANLHLEVQNIAIEMTKPQYLSMVDLLESIDCMVKNAPYRKFRPDVPVHRNARQWWKYSINSILEVHIRHFNQMWNWNNIKKHRNTLKAYKAAYKIKLTQGKVREDTEKQIQELEKVLDVFNILLARQQIQMEVVRSGQKLVAKKTATQKQSGGGFFGGFFGKKEGKKKEEEEDKGPENIDSIMTPEEKTKLYTAIGYSGSSHNLALPKHYVAVIVNFKLLSTSVTIREEPGVPEILKVQMIDLSTSISQRPGAQAIRVEAKLEHWYVTGLQQQGEVPSLIASVGDSDSSLLSVLFELNPEDSTADQLLRVHSQPVEIIYDALTVISITEFFKTEKGVDLEVITSATLSKLEEIKEKTASGLSHIIETRKVLDLRIDLKPSYLLLPKSGFYDSKSDLMIVDFGYLQLNSVDQASHQQVSASFSSLEEIMDRAYERYSLELRSVQILYSKSGEKWKHARVKGFTHQHILQPMDITLQLAKCMVDKDSRMPRFKVSGELPLLHVKISDQKIQGVLELVDSVPLPQTTSSPPSTPKEKVLGMSRSDARPKVLGLDPTVLPFTVESDSEEDTSDKAADEDSLRSSSEELTEVQFQFEVKAVLLELTRQAAQEDVVLAFNVSQLGAEGKIRTFDLTVTSYLRKISLDYCEIKDAQNQPLHLTTSSDKHGSDLLKVEYIKADVNGPNFHTIFNNTEQALKVEFSSLDFLLHTKALLSTINYVNSAIPQDLTALKDRETKRRAERAAAGKTVSKGSKDSGVVHFKLSAVLGSFRVAVCDDRSNIADIRVQGIDASVVVQAKETDVFARLRDIVVLDVDPKTVHKKAVSIVGEEVFSFKMTLYPGATEGEAYTDTSKVDGKVVLRLGCIQIVYLHKFLTSLLDSFSYQYPSADEMFVDNFQTAKEALSAATAQAAEKAASSVRDFAQKSFRLAMDVRLKAPLIIIPQSSTSHNAVEADLGLITVGNSFSLLPVEGRPLPAVIDNMDIQLTQLKLSRISMEQDSNQPSSKLLEPVNLVLSVKRNLAASWYQKMAAIEVDGDLKPMKVALSQDDLTVLLRILMENIGEASSVQSDTPIDSALKQESVLVRARTVTGTEILVEKLSESKLRETELLESVRFSFNVESLGLTLYSNDPAQPSVHKEPMCLGEFMLCKMKTSGKMSSNGNMEVSTILTTCTLDDRRSGIRRVTSRMLGRRDEETSEPMIDVTYCQSAEERSVVAVLQKLYLCASVEFLLAVADFFVQALPTSPPTPRDKSNQLPLKYVSEPKIQSEPKAAPRTKLKAVVVDPEVVFVANLMKADAPALVASFQCDVRLLSEDTGQTMKANVRNLKVLACPFIRMEGDKAETTVLRPCSVELETKMPTNGPLTGSVTVEEVIVKISPIILNTVITITAAMAPKPKEESSQQTSDDLNSLWSLINVANANYWFLGVDTASEVTESFKDVDCSKDGESFEMKVKVVQVTLESGLGHRTVPLLLAESTFTGTAQNWSSLLSVSADMTLEVNYFNEAHAIWEPLLERVDSGRRRWNLKLDMKNNPIHDKSPVPGDDFIMLPDPRTAITICSKDTMNITVSKCCLSVFSNLAKAFSESTASTFDHSLKEKSPYTIRNALGIPLIVQHSANLRLTGSSAPGKLHELAMDKSVDLEHASFERSSRLSALQRQESCLFNLSVVPSGYSEISNIPLGKPGRRLYNIRGPMQQQAVSVLLQIDASEGNKVITVRSPLQIKNHFCVPFAILKYSPELGVMVNVGVAEPEKECHVPLEAYRSQLFLLPVGPLEDLYRASTTCIAWKEQVHVSSEVKAVLQCPAIDSSFLPLVVNTLAVPDDLSHIASHGEGDWDPAYVIHLHPAVTLKNLLPYSIRYLLEGSADFYELQEGSVADVLNSNVGGEIIELVLIKYQGRNWTGRMRISREMPEFLSVCFTCDSPEGLTVDLCVHVSRLSGKMVLSVYSPYWIINKTSRILQYRAEDTCVKHPSDFRDVILFSFKKKNFFSKNKLQLCVSTSSWSDGFSLDTVGSYGCVRCPDKNGDYLVGVSIKMSSFNLTRIVTMSPFYTLVNKSSFELEVGEVQNNNGFGCKWHYISSTECLPFWPEASTGKLCVRVVGSESSSKSFFFNKQDNGTLLRMEQCGGVIVDVNLSDHSTVISFTDYYDGSAPALVINHTAAAIVSFRQRGCEESWALRPGEAQRFAWDDPAGVRKLSWSCQDHSGELDLVKDECGQFAYSSLVQIHWVSFLDGRQRVLIFTEDVGIVSKARQAEELEQFQQEVNISLQNLGLSLINNDIRQEIAYVGITSSGVVWEMRPKNRWKSFNHKNIGLLEKAYQDYVNSKSEPGWTKLETGLEVNFGRLPMLMRQPFPCTIRRNFLPGICIELKQSPHQRSLRAQLHWLQVDNQLPGAIFPTVFHPVPLPKSIVQDSEPKPFFDVSIITRFNEHSQVMQFKYFMALVQEMAVKIDQGFLGAILALFNPATTSQDTKEKNKLIERDLEALQAQLMETSMTDASGLSFFEHFHISPIKLHLSLSLGSSGDEPEQGDMVAVQSVNLLLKSIGATLTDVDDLIFKLAYFEVKYQFYRRDKLMWAVIRHYTEQFLTQMYVLVLGLDVLGNPFGLIRGLSEGVEAFFYEPIQGAVQGPEEFAEGFVIGVRSLLGHTVGGAAGMVSRITGSVGKGLAAITMDKEYQQKRREEMNRPSKDLGESLAKGGMGFLKGVVGGVTGIVTKPVEGAKKEGAAGFFKGIGKGLVGVVARPTGGIIDMASSTFQGIQRVAESTEEVTKIRPVRLIQEDGIIRPYDHHESEGFDLFQRSEIKQLDGEIFREHYEYPGHRKTNIIITNRRVMCVKEIDVIGHFNKEWECQFENFQRPPSTEGGDLKIYYREQNKLNLMRKDGQTLEKVIHMRHANAAERLREGIDSARSARKQYQMARQKSQRFIKTGNV</sequence>
<feature type="region of interest" description="Disordered" evidence="5">
    <location>
        <begin position="839"/>
        <end position="862"/>
    </location>
</feature>
<dbReference type="Pfam" id="PF25033">
    <property type="entry name" value="VPS13_M"/>
    <property type="match status" value="1"/>
</dbReference>
<dbReference type="PANTHER" id="PTHR16166:SF125">
    <property type="entry name" value="INTERMEMBRANE LIPID TRANSFER PROTEIN VPS13C"/>
    <property type="match status" value="1"/>
</dbReference>
<protein>
    <submittedName>
        <fullName evidence="11">Vacuolar protein sorting-associated protein 13C-like isoform X5</fullName>
    </submittedName>
</protein>
<evidence type="ECO:0000256" key="4">
    <source>
        <dbReference type="SAM" id="Coils"/>
    </source>
</evidence>
<evidence type="ECO:0000256" key="3">
    <source>
        <dbReference type="ARBA" id="ARBA00023055"/>
    </source>
</evidence>
<proteinExistence type="inferred from homology"/>
<feature type="region of interest" description="Disordered" evidence="5">
    <location>
        <begin position="153"/>
        <end position="180"/>
    </location>
</feature>
<dbReference type="GO" id="GO:0006869">
    <property type="term" value="P:lipid transport"/>
    <property type="evidence" value="ECO:0007669"/>
    <property type="project" value="UniProtKB-KW"/>
</dbReference>
<evidence type="ECO:0000256" key="2">
    <source>
        <dbReference type="ARBA" id="ARBA00022448"/>
    </source>
</evidence>
<evidence type="ECO:0000256" key="1">
    <source>
        <dbReference type="ARBA" id="ARBA00006545"/>
    </source>
</evidence>
<feature type="domain" description="Intermembrane lipid transfer protein VPS13-like C-terminal" evidence="9">
    <location>
        <begin position="3079"/>
        <end position="3190"/>
    </location>
</feature>
<dbReference type="InterPro" id="IPR056747">
    <property type="entry name" value="VPS13-like_M"/>
</dbReference>
<feature type="compositionally biased region" description="Basic and acidic residues" evidence="5">
    <location>
        <begin position="170"/>
        <end position="180"/>
    </location>
</feature>
<feature type="domain" description="Vacuolar protein sorting-associated protein 13 VPS13 adaptor binding" evidence="8">
    <location>
        <begin position="1969"/>
        <end position="2502"/>
    </location>
</feature>
<organism evidence="10 11">
    <name type="scientific">Carassius auratus</name>
    <name type="common">Goldfish</name>
    <dbReference type="NCBI Taxonomy" id="7957"/>
    <lineage>
        <taxon>Eukaryota</taxon>
        <taxon>Metazoa</taxon>
        <taxon>Chordata</taxon>
        <taxon>Craniata</taxon>
        <taxon>Vertebrata</taxon>
        <taxon>Euteleostomi</taxon>
        <taxon>Actinopterygii</taxon>
        <taxon>Neopterygii</taxon>
        <taxon>Teleostei</taxon>
        <taxon>Ostariophysi</taxon>
        <taxon>Cypriniformes</taxon>
        <taxon>Cyprinidae</taxon>
        <taxon>Cyprininae</taxon>
        <taxon>Carassius</taxon>
    </lineage>
</organism>
<evidence type="ECO:0000256" key="5">
    <source>
        <dbReference type="SAM" id="MobiDB-lite"/>
    </source>
</evidence>
<feature type="domain" description="Chorein N-terminal" evidence="6">
    <location>
        <begin position="2"/>
        <end position="843"/>
    </location>
</feature>
<dbReference type="GO" id="GO:0007005">
    <property type="term" value="P:mitochondrion organization"/>
    <property type="evidence" value="ECO:0007669"/>
    <property type="project" value="TreeGrafter"/>
</dbReference>
<dbReference type="RefSeq" id="XP_026067708.1">
    <property type="nucleotide sequence ID" value="XM_026211923.1"/>
</dbReference>
<dbReference type="GO" id="GO:0045053">
    <property type="term" value="P:protein retention in Golgi apparatus"/>
    <property type="evidence" value="ECO:0007669"/>
    <property type="project" value="TreeGrafter"/>
</dbReference>
<dbReference type="Proteomes" id="UP000515129">
    <property type="component" value="Chromosome 30"/>
</dbReference>
<feature type="compositionally biased region" description="Basic residues" evidence="5">
    <location>
        <begin position="153"/>
        <end position="169"/>
    </location>
</feature>
<evidence type="ECO:0000313" key="11">
    <source>
        <dbReference type="RefSeq" id="XP_026067708.1"/>
    </source>
</evidence>
<gene>
    <name evidence="11" type="primary">LOC113049513</name>
</gene>
<evidence type="ECO:0000259" key="7">
    <source>
        <dbReference type="Pfam" id="PF25033"/>
    </source>
</evidence>
<dbReference type="InterPro" id="IPR026847">
    <property type="entry name" value="VPS13"/>
</dbReference>
<keyword evidence="2" id="KW-0813">Transport</keyword>
<feature type="compositionally biased region" description="Basic and acidic residues" evidence="5">
    <location>
        <begin position="851"/>
        <end position="862"/>
    </location>
</feature>
<dbReference type="Pfam" id="PF12624">
    <property type="entry name" value="VPS13_N"/>
    <property type="match status" value="1"/>
</dbReference>
<feature type="domain" description="VPS13-like middle region" evidence="7">
    <location>
        <begin position="1089"/>
        <end position="1896"/>
    </location>
</feature>
<dbReference type="InterPro" id="IPR026854">
    <property type="entry name" value="VPS13_N"/>
</dbReference>
<dbReference type="InterPro" id="IPR056748">
    <property type="entry name" value="VPS13-like_C"/>
</dbReference>
<keyword evidence="3" id="KW-0445">Lipid transport</keyword>
<dbReference type="InterPro" id="IPR009543">
    <property type="entry name" value="VPS13_VAB"/>
</dbReference>
<dbReference type="GO" id="GO:0006623">
    <property type="term" value="P:protein targeting to vacuole"/>
    <property type="evidence" value="ECO:0007669"/>
    <property type="project" value="TreeGrafter"/>
</dbReference>
<dbReference type="Pfam" id="PF25036">
    <property type="entry name" value="VPS13_VAB"/>
    <property type="match status" value="1"/>
</dbReference>
<feature type="compositionally biased region" description="Basic and acidic residues" evidence="5">
    <location>
        <begin position="888"/>
        <end position="899"/>
    </location>
</feature>
<dbReference type="PANTHER" id="PTHR16166">
    <property type="entry name" value="VACUOLAR PROTEIN SORTING-ASSOCIATED PROTEIN VPS13"/>
    <property type="match status" value="1"/>
</dbReference>
<evidence type="ECO:0000259" key="8">
    <source>
        <dbReference type="Pfam" id="PF25036"/>
    </source>
</evidence>
<feature type="region of interest" description="Disordered" evidence="5">
    <location>
        <begin position="878"/>
        <end position="899"/>
    </location>
</feature>